<dbReference type="RefSeq" id="WP_278004736.1">
    <property type="nucleotide sequence ID" value="NZ_JARSBN010000002.1"/>
</dbReference>
<accession>A0ABT6FZR6</accession>
<dbReference type="EMBL" id="JARSBN010000002">
    <property type="protein sequence ID" value="MDG4715279.1"/>
    <property type="molecule type" value="Genomic_DNA"/>
</dbReference>
<evidence type="ECO:0000313" key="1">
    <source>
        <dbReference type="EMBL" id="MDG4715279.1"/>
    </source>
</evidence>
<sequence>MIIKEQLYRKCNEALQERLKHIKKSILDLEEALQSETKSSAGDKHETGRAMIQIEREKAGQQLIGIQNNQELLQKIDCNAKHTNIALGSVVYTSQHNYFISISEGKIKLEDVSFYAISPQSPIAQLLLGKAEGDIISFRNNPFTVLKVI</sequence>
<gene>
    <name evidence="1" type="ORF">P7122_05310</name>
</gene>
<organism evidence="1 2">
    <name type="scientific">Winogradskyella marincola</name>
    <dbReference type="NCBI Taxonomy" id="3037795"/>
    <lineage>
        <taxon>Bacteria</taxon>
        <taxon>Pseudomonadati</taxon>
        <taxon>Bacteroidota</taxon>
        <taxon>Flavobacteriia</taxon>
        <taxon>Flavobacteriales</taxon>
        <taxon>Flavobacteriaceae</taxon>
        <taxon>Winogradskyella</taxon>
    </lineage>
</organism>
<proteinExistence type="predicted"/>
<evidence type="ECO:0000313" key="2">
    <source>
        <dbReference type="Proteomes" id="UP001529085"/>
    </source>
</evidence>
<reference evidence="1 2" key="1">
    <citation type="submission" date="2023-03" db="EMBL/GenBank/DDBJ databases">
        <title>Strain YYF002 represents a novel species in the genus Winogradskyella isolated from seawater.</title>
        <authorList>
            <person name="Fu Z.-Y."/>
        </authorList>
    </citation>
    <scope>NUCLEOTIDE SEQUENCE [LARGE SCALE GENOMIC DNA]</scope>
    <source>
        <strain evidence="1 2">YYF002</strain>
    </source>
</reference>
<dbReference type="Proteomes" id="UP001529085">
    <property type="component" value="Unassembled WGS sequence"/>
</dbReference>
<name>A0ABT6FZR6_9FLAO</name>
<protein>
    <submittedName>
        <fullName evidence="1">3-oxoacyl-ACP synthase</fullName>
    </submittedName>
</protein>
<comment type="caution">
    <text evidence="1">The sequence shown here is derived from an EMBL/GenBank/DDBJ whole genome shotgun (WGS) entry which is preliminary data.</text>
</comment>
<keyword evidence="2" id="KW-1185">Reference proteome</keyword>